<evidence type="ECO:0000313" key="2">
    <source>
        <dbReference type="Proteomes" id="UP001241377"/>
    </source>
</evidence>
<organism evidence="1 2">
    <name type="scientific">Naganishia cerealis</name>
    <dbReference type="NCBI Taxonomy" id="610337"/>
    <lineage>
        <taxon>Eukaryota</taxon>
        <taxon>Fungi</taxon>
        <taxon>Dikarya</taxon>
        <taxon>Basidiomycota</taxon>
        <taxon>Agaricomycotina</taxon>
        <taxon>Tremellomycetes</taxon>
        <taxon>Filobasidiales</taxon>
        <taxon>Filobasidiaceae</taxon>
        <taxon>Naganishia</taxon>
    </lineage>
</organism>
<evidence type="ECO:0000313" key="1">
    <source>
        <dbReference type="EMBL" id="KAJ9093764.1"/>
    </source>
</evidence>
<protein>
    <submittedName>
        <fullName evidence="1">Uncharacterized protein</fullName>
    </submittedName>
</protein>
<accession>A0ACC2V455</accession>
<sequence length="501" mass="54465">MPFPLSATVTNAIAPPIPRAQAWAAAYEGKDLLNLSQGVPGDAPHPLLVDKLIEVVKHGQGAGYGPILGEEGLRRAVKREMGWVYRWDGWEAMELDDDAGRLASGKRSFEEDVGEEGTIVSGRSSMNDAAAVPPAWNEIAITSGCNQAFFGVILALCGQGDKVLLPVPWYFNMLMTFQVLGVTPVPLPLDPAGGFTPCPAAARAILESPEGTDMKALVLVTPNNPTGCTYSPALIAQFADLAREKNVALIVDETYRDFIPPSIDASKTQVEARGQQQQRSGSGKPHDLFTREDWREHVISVGSFSKSYKIPGHRLGVIVAGRQVLKGITTVADCIQCLLKICAPRPPQIALAAVLPALRDDLAQTSARLAARLRLFKQLVENVPGWKVEAQGGFFSYVRHPFVRSTGLAAGAKEREWMPSEHVSKVLAERCGVLTLPGAFFMPARDDPTWDALSKAGSVLVDDRWIRFAVANVDDDLVRKVPERLERLNEIMVNDGYELAD</sequence>
<dbReference type="EMBL" id="JASBWR010000119">
    <property type="protein sequence ID" value="KAJ9093764.1"/>
    <property type="molecule type" value="Genomic_DNA"/>
</dbReference>
<name>A0ACC2V455_9TREE</name>
<reference evidence="1" key="1">
    <citation type="submission" date="2023-04" db="EMBL/GenBank/DDBJ databases">
        <title>Draft Genome sequencing of Naganishia species isolated from polar environments using Oxford Nanopore Technology.</title>
        <authorList>
            <person name="Leo P."/>
            <person name="Venkateswaran K."/>
        </authorList>
    </citation>
    <scope>NUCLEOTIDE SEQUENCE</scope>
    <source>
        <strain evidence="1">MNA-CCFEE 5261</strain>
    </source>
</reference>
<dbReference type="Proteomes" id="UP001241377">
    <property type="component" value="Unassembled WGS sequence"/>
</dbReference>
<gene>
    <name evidence="1" type="ORF">QFC19_008203</name>
</gene>
<proteinExistence type="predicted"/>
<comment type="caution">
    <text evidence="1">The sequence shown here is derived from an EMBL/GenBank/DDBJ whole genome shotgun (WGS) entry which is preliminary data.</text>
</comment>
<keyword evidence="2" id="KW-1185">Reference proteome</keyword>